<dbReference type="InterPro" id="IPR001509">
    <property type="entry name" value="Epimerase_deHydtase"/>
</dbReference>
<gene>
    <name evidence="2" type="ORF">GAYE_SCF16G3706</name>
</gene>
<evidence type="ECO:0000313" key="2">
    <source>
        <dbReference type="EMBL" id="KAK4525797.1"/>
    </source>
</evidence>
<accession>A0AAV9IEL8</accession>
<dbReference type="Pfam" id="PF01370">
    <property type="entry name" value="Epimerase"/>
    <property type="match status" value="1"/>
</dbReference>
<reference evidence="2 3" key="1">
    <citation type="submission" date="2022-07" db="EMBL/GenBank/DDBJ databases">
        <title>Genome-wide signatures of adaptation to extreme environments.</title>
        <authorList>
            <person name="Cho C.H."/>
            <person name="Yoon H.S."/>
        </authorList>
    </citation>
    <scope>NUCLEOTIDE SEQUENCE [LARGE SCALE GENOMIC DNA]</scope>
    <source>
        <strain evidence="2 3">108.79 E11</strain>
    </source>
</reference>
<protein>
    <recommendedName>
        <fullName evidence="1">NAD-dependent epimerase/dehydratase domain-containing protein</fullName>
    </recommendedName>
</protein>
<dbReference type="EMBL" id="JANCYU010000033">
    <property type="protein sequence ID" value="KAK4525797.1"/>
    <property type="molecule type" value="Genomic_DNA"/>
</dbReference>
<dbReference type="InterPro" id="IPR051207">
    <property type="entry name" value="ComplexI_NDUFA9_subunit"/>
</dbReference>
<dbReference type="Gene3D" id="3.40.50.720">
    <property type="entry name" value="NAD(P)-binding Rossmann-like Domain"/>
    <property type="match status" value="1"/>
</dbReference>
<dbReference type="CDD" id="cd05271">
    <property type="entry name" value="NDUFA9_like_SDR_a"/>
    <property type="match status" value="1"/>
</dbReference>
<organism evidence="2 3">
    <name type="scientific">Galdieria yellowstonensis</name>
    <dbReference type="NCBI Taxonomy" id="3028027"/>
    <lineage>
        <taxon>Eukaryota</taxon>
        <taxon>Rhodophyta</taxon>
        <taxon>Bangiophyceae</taxon>
        <taxon>Galdieriales</taxon>
        <taxon>Galdieriaceae</taxon>
        <taxon>Galdieria</taxon>
    </lineage>
</organism>
<dbReference type="PANTHER" id="PTHR12126:SF11">
    <property type="entry name" value="NADH DEHYDROGENASE [UBIQUINONE] 1 ALPHA SUBCOMPLEX SUBUNIT 9, MITOCHONDRIAL"/>
    <property type="match status" value="1"/>
</dbReference>
<dbReference type="PANTHER" id="PTHR12126">
    <property type="entry name" value="NADH-UBIQUINONE OXIDOREDUCTASE 39 KDA SUBUNIT-RELATED"/>
    <property type="match status" value="1"/>
</dbReference>
<evidence type="ECO:0000313" key="3">
    <source>
        <dbReference type="Proteomes" id="UP001300502"/>
    </source>
</evidence>
<dbReference type="SUPFAM" id="SSF51735">
    <property type="entry name" value="NAD(P)-binding Rossmann-fold domains"/>
    <property type="match status" value="1"/>
</dbReference>
<comment type="caution">
    <text evidence="2">The sequence shown here is derived from an EMBL/GenBank/DDBJ whole genome shotgun (WGS) entry which is preliminary data.</text>
</comment>
<dbReference type="GO" id="GO:0044877">
    <property type="term" value="F:protein-containing complex binding"/>
    <property type="evidence" value="ECO:0007669"/>
    <property type="project" value="TreeGrafter"/>
</dbReference>
<feature type="domain" description="NAD-dependent epimerase/dehydratase" evidence="1">
    <location>
        <begin position="7"/>
        <end position="219"/>
    </location>
</feature>
<dbReference type="AlphaFoldDB" id="A0AAV9IEL8"/>
<dbReference type="InterPro" id="IPR036291">
    <property type="entry name" value="NAD(P)-bd_dom_sf"/>
</dbReference>
<sequence>MNSRILTVFGATGFIGRELLRCLSKEKRDLFSVVRIFSRKNKDISFLENLNLNVKHIQGSITSQKDVESAIQGASHVVNLVGILYPTKQNSFDAVHHESVKNIARICHSSGVQQLVHISALGSSLDSSSEYARTKALGEKAALSHFPSSTILKPSIVYGPEDDFFNRFYRMAKISPVLPLVGGGETKFQPVHVNDVAQAILVALDERQSVVSGKVFELGGPHVKTFRELLKLMLRYSDPPLRRLLLPMPFWLAKTQATAFELAYQLFGVAPMLTRDQVELLKVDNIVTAGSLNLLDLGITPKKLSRETLSYLTSR</sequence>
<proteinExistence type="predicted"/>
<evidence type="ECO:0000259" key="1">
    <source>
        <dbReference type="Pfam" id="PF01370"/>
    </source>
</evidence>
<dbReference type="Proteomes" id="UP001300502">
    <property type="component" value="Unassembled WGS sequence"/>
</dbReference>
<keyword evidence="3" id="KW-1185">Reference proteome</keyword>
<name>A0AAV9IEL8_9RHOD</name>